<sequence length="1168" mass="124513">MLRLLILLFGFMAQTTFAQSIASDLARGEGDLTLSVQVDEVLSTQVIEGRTVTLRGDGGRLLAADDLAAFFVRDGGHLILQGVDLTFAGTGDAQPLIFVADEGTVTLRDCSLDALEAVGLFVSGGHLEVSNCQIATEQTAIAVRAAGTATLTDLTIAGGSSAIRLQDAGTDVVVADLAVRNVDRGVTVESGAHLQAERLSVTEASEVAILVPGGVLRATDLAISQDSGFGVYVSDGGQIDVDDLYLEGQMGQAVSFLGAAASTVRGLVARDAQLGVLIDNASALVTLIEPNLSTELDEGTLVRVANGDLSLRGGILLGGSTGLSVLTGDAEVRETAFVGQSRSSVFVRGTGSGAVTLDAVEMVMPESAYAVYAERPVELRNALILHAGVPVGGEGYSSSVIEQNMRMGPAVPGWGDVHRQLNRSITPDATGPDLRLDILNAPDEVSRAALLANLDAVMGEVGGAPGQLDLLTSQVAAREQPVSGMPLGTLFREEGGAAEQIAALTPADLPLRLAPGRYVLESPAGAFRLEMPADGTVLLPELYGAGPYPSYEQYEVDENGNWYLTGTERGPAFSLRSQGEIRALAQSFWPGYQQYVRSVVPRPEASEAERAAARTSALAHLSAQLDRLPGDETSLPADLLADMNLESEAALAILATVGTADEIAWLIARGEELSRRQLWIANGWLRAGLSGDLRLGLRPEGPARAAFGRAIEAPPAQKSQQALVVTTLAQFGFQPAIEWLIQRMAKEQSLSHWQAWQRNAALRALIPVDDPAVTAYAHRLLSAWREQDNPTGPWRDPDDLVGGLAAAFLIVAANGNPVQRQVLDVALPEFDRALLMASALADPLDYMQMQYRMWSGGPDEVFIRQVARQLCHAAGPRIDLTDGDGRIAGLLQAMVANFEDTSPFWGATVHEIALAHCRAHPRALSRLNGRLNELMREAGPDHWQHAFADYGAPSAVGFAALDNAPDSWRAPVLDAFRDTPEHAQDLHRAIVATTRHDAAAGFFFPDGDRRFFLEPVEEEPVGEAYWLSGRVDLRMIERGQDLYAAIRLNVTGVTHQGLGGMIASHPDILAVALANGGIGLIRSVSLTVGEDRVEMPMGQSAGGITIFGPIEAPAPLDDLHLDIEMRADGRNARDILRSWTVRFPLYNGPDAWRRLYETGTVGFGSETQ</sequence>
<evidence type="ECO:0000256" key="1">
    <source>
        <dbReference type="SAM" id="SignalP"/>
    </source>
</evidence>
<evidence type="ECO:0000313" key="3">
    <source>
        <dbReference type="EMBL" id="SPF28133.1"/>
    </source>
</evidence>
<dbReference type="AlphaFoldDB" id="A0A2R8A7B5"/>
<feature type="domain" description="Right handed beta helix" evidence="2">
    <location>
        <begin position="97"/>
        <end position="255"/>
    </location>
</feature>
<dbReference type="InterPro" id="IPR012332">
    <property type="entry name" value="Autotransporter_pectin_lyase_C"/>
</dbReference>
<gene>
    <name evidence="3" type="ORF">POI8812_00431</name>
</gene>
<keyword evidence="1" id="KW-0732">Signal</keyword>
<dbReference type="Pfam" id="PF13229">
    <property type="entry name" value="Beta_helix"/>
    <property type="match status" value="1"/>
</dbReference>
<accession>A0A2R8A7B5</accession>
<organism evidence="3 4">
    <name type="scientific">Pontivivens insulae</name>
    <dbReference type="NCBI Taxonomy" id="1639689"/>
    <lineage>
        <taxon>Bacteria</taxon>
        <taxon>Pseudomonadati</taxon>
        <taxon>Pseudomonadota</taxon>
        <taxon>Alphaproteobacteria</taxon>
        <taxon>Rhodobacterales</taxon>
        <taxon>Paracoccaceae</taxon>
        <taxon>Pontivivens</taxon>
    </lineage>
</organism>
<dbReference type="SUPFAM" id="SSF51126">
    <property type="entry name" value="Pectin lyase-like"/>
    <property type="match status" value="1"/>
</dbReference>
<dbReference type="InterPro" id="IPR039448">
    <property type="entry name" value="Beta_helix"/>
</dbReference>
<evidence type="ECO:0000313" key="4">
    <source>
        <dbReference type="Proteomes" id="UP000244932"/>
    </source>
</evidence>
<protein>
    <recommendedName>
        <fullName evidence="2">Right handed beta helix domain-containing protein</fullName>
    </recommendedName>
</protein>
<feature type="chain" id="PRO_5015304474" description="Right handed beta helix domain-containing protein" evidence="1">
    <location>
        <begin position="19"/>
        <end position="1168"/>
    </location>
</feature>
<proteinExistence type="predicted"/>
<dbReference type="EMBL" id="OMKW01000001">
    <property type="protein sequence ID" value="SPF28133.1"/>
    <property type="molecule type" value="Genomic_DNA"/>
</dbReference>
<keyword evidence="4" id="KW-1185">Reference proteome</keyword>
<dbReference type="Proteomes" id="UP000244932">
    <property type="component" value="Unassembled WGS sequence"/>
</dbReference>
<dbReference type="RefSeq" id="WP_108780866.1">
    <property type="nucleotide sequence ID" value="NZ_OMKW01000001.1"/>
</dbReference>
<feature type="signal peptide" evidence="1">
    <location>
        <begin position="1"/>
        <end position="18"/>
    </location>
</feature>
<dbReference type="Gene3D" id="2.160.20.20">
    <property type="match status" value="1"/>
</dbReference>
<reference evidence="3 4" key="1">
    <citation type="submission" date="2018-03" db="EMBL/GenBank/DDBJ databases">
        <authorList>
            <person name="Keele B.F."/>
        </authorList>
    </citation>
    <scope>NUCLEOTIDE SEQUENCE [LARGE SCALE GENOMIC DNA]</scope>
    <source>
        <strain evidence="3 4">CeCT 8812</strain>
    </source>
</reference>
<evidence type="ECO:0000259" key="2">
    <source>
        <dbReference type="Pfam" id="PF13229"/>
    </source>
</evidence>
<name>A0A2R8A7B5_9RHOB</name>
<dbReference type="InterPro" id="IPR011050">
    <property type="entry name" value="Pectin_lyase_fold/virulence"/>
</dbReference>